<accession>A0A1G9XEI0</accession>
<keyword evidence="5 6" id="KW-0472">Membrane</keyword>
<dbReference type="RefSeq" id="WP_092074430.1">
    <property type="nucleotide sequence ID" value="NZ_FNHB01000009.1"/>
</dbReference>
<feature type="transmembrane region" description="Helical" evidence="6">
    <location>
        <begin position="125"/>
        <end position="148"/>
    </location>
</feature>
<comment type="subcellular location">
    <subcellularLocation>
        <location evidence="1">Membrane</location>
        <topology evidence="1">Multi-pass membrane protein</topology>
    </subcellularLocation>
</comment>
<feature type="transmembrane region" description="Helical" evidence="6">
    <location>
        <begin position="201"/>
        <end position="218"/>
    </location>
</feature>
<name>A0A1G9XEI0_9FIRM</name>
<protein>
    <submittedName>
        <fullName evidence="8">Cytochrome c-type biogenesis protein</fullName>
    </submittedName>
</protein>
<comment type="similarity">
    <text evidence="2">Belongs to the DsbD family.</text>
</comment>
<dbReference type="AlphaFoldDB" id="A0A1G9XEI0"/>
<dbReference type="InterPro" id="IPR003834">
    <property type="entry name" value="Cyt_c_assmbl_TM_dom"/>
</dbReference>
<evidence type="ECO:0000256" key="6">
    <source>
        <dbReference type="SAM" id="Phobius"/>
    </source>
</evidence>
<feature type="transmembrane region" description="Helical" evidence="6">
    <location>
        <begin position="48"/>
        <end position="70"/>
    </location>
</feature>
<reference evidence="8 9" key="1">
    <citation type="submission" date="2016-10" db="EMBL/GenBank/DDBJ databases">
        <authorList>
            <person name="de Groot N.N."/>
        </authorList>
    </citation>
    <scope>NUCLEOTIDE SEQUENCE [LARGE SCALE GENOMIC DNA]</scope>
    <source>
        <strain evidence="8 9">DSM 1736</strain>
    </source>
</reference>
<evidence type="ECO:0000259" key="7">
    <source>
        <dbReference type="Pfam" id="PF02683"/>
    </source>
</evidence>
<evidence type="ECO:0000256" key="3">
    <source>
        <dbReference type="ARBA" id="ARBA00022692"/>
    </source>
</evidence>
<dbReference type="Proteomes" id="UP000214880">
    <property type="component" value="Unassembled WGS sequence"/>
</dbReference>
<dbReference type="Pfam" id="PF02683">
    <property type="entry name" value="DsbD_TM"/>
    <property type="match status" value="1"/>
</dbReference>
<dbReference type="GO" id="GO:0016020">
    <property type="term" value="C:membrane"/>
    <property type="evidence" value="ECO:0007669"/>
    <property type="project" value="UniProtKB-SubCell"/>
</dbReference>
<organism evidence="8 9">
    <name type="scientific">Dendrosporobacter quercicolus</name>
    <dbReference type="NCBI Taxonomy" id="146817"/>
    <lineage>
        <taxon>Bacteria</taxon>
        <taxon>Bacillati</taxon>
        <taxon>Bacillota</taxon>
        <taxon>Negativicutes</taxon>
        <taxon>Selenomonadales</taxon>
        <taxon>Sporomusaceae</taxon>
        <taxon>Dendrosporobacter</taxon>
    </lineage>
</organism>
<dbReference type="OrthoDB" id="9809733at2"/>
<keyword evidence="3 6" id="KW-0812">Transmembrane</keyword>
<feature type="transmembrane region" description="Helical" evidence="6">
    <location>
        <begin position="82"/>
        <end position="105"/>
    </location>
</feature>
<keyword evidence="4 6" id="KW-1133">Transmembrane helix</keyword>
<dbReference type="GO" id="GO:0017004">
    <property type="term" value="P:cytochrome complex assembly"/>
    <property type="evidence" value="ECO:0007669"/>
    <property type="project" value="InterPro"/>
</dbReference>
<dbReference type="STRING" id="146817.SAMN04488502_10962"/>
<keyword evidence="9" id="KW-1185">Reference proteome</keyword>
<feature type="transmembrane region" description="Helical" evidence="6">
    <location>
        <begin position="160"/>
        <end position="181"/>
    </location>
</feature>
<evidence type="ECO:0000256" key="5">
    <source>
        <dbReference type="ARBA" id="ARBA00023136"/>
    </source>
</evidence>
<dbReference type="InterPro" id="IPR051790">
    <property type="entry name" value="Cytochrome_c-biogenesis_DsbD"/>
</dbReference>
<sequence length="219" mass="23234">MELAAAATAFIAGLLSFLSPCVLAAFPAYSAFLTTGRRPGTAVRALAWRNVLLFISGFMLVFIAVGAGAVSLGQALTEHHHLLHKTGAVFMLVTGLHFSGLITLSRFRQDCRPQLSGCAAPWSSFLLGILSTLVWTPCNLPLLIPVLFYAGSSPSLSSGVALLLIYALGFSIPFAALTLLLQSCLNKLRGIQPYLQLLPRLAGMVLVIAGLAILLGHFE</sequence>
<evidence type="ECO:0000256" key="2">
    <source>
        <dbReference type="ARBA" id="ARBA00006143"/>
    </source>
</evidence>
<gene>
    <name evidence="8" type="ORF">SAMN04488502_10962</name>
</gene>
<dbReference type="PANTHER" id="PTHR31272:SF4">
    <property type="entry name" value="CYTOCHROME C-TYPE BIOGENESIS PROTEIN HI_1454-RELATED"/>
    <property type="match status" value="1"/>
</dbReference>
<evidence type="ECO:0000256" key="1">
    <source>
        <dbReference type="ARBA" id="ARBA00004141"/>
    </source>
</evidence>
<dbReference type="PANTHER" id="PTHR31272">
    <property type="entry name" value="CYTOCHROME C-TYPE BIOGENESIS PROTEIN HI_1454-RELATED"/>
    <property type="match status" value="1"/>
</dbReference>
<proteinExistence type="inferred from homology"/>
<dbReference type="EMBL" id="FNHB01000009">
    <property type="protein sequence ID" value="SDM94703.1"/>
    <property type="molecule type" value="Genomic_DNA"/>
</dbReference>
<evidence type="ECO:0000256" key="4">
    <source>
        <dbReference type="ARBA" id="ARBA00022989"/>
    </source>
</evidence>
<evidence type="ECO:0000313" key="9">
    <source>
        <dbReference type="Proteomes" id="UP000214880"/>
    </source>
</evidence>
<feature type="domain" description="Cytochrome C biogenesis protein transmembrane" evidence="7">
    <location>
        <begin position="6"/>
        <end position="187"/>
    </location>
</feature>
<evidence type="ECO:0000313" key="8">
    <source>
        <dbReference type="EMBL" id="SDM94703.1"/>
    </source>
</evidence>